<gene>
    <name evidence="3" type="ORF">SAMN04487996_11218</name>
</gene>
<dbReference type="Gene3D" id="1.25.40.390">
    <property type="match status" value="1"/>
</dbReference>
<evidence type="ECO:0000313" key="4">
    <source>
        <dbReference type="Proteomes" id="UP000198748"/>
    </source>
</evidence>
<dbReference type="PROSITE" id="PS51257">
    <property type="entry name" value="PROKAR_LIPOPROTEIN"/>
    <property type="match status" value="1"/>
</dbReference>
<dbReference type="InterPro" id="IPR033985">
    <property type="entry name" value="SusD-like_N"/>
</dbReference>
<dbReference type="RefSeq" id="WP_090153890.1">
    <property type="nucleotide sequence ID" value="NZ_FNAN01000012.1"/>
</dbReference>
<evidence type="ECO:0000256" key="1">
    <source>
        <dbReference type="SAM" id="SignalP"/>
    </source>
</evidence>
<accession>A0A1G7NDF8</accession>
<dbReference type="Pfam" id="PF14322">
    <property type="entry name" value="SusD-like_3"/>
    <property type="match status" value="1"/>
</dbReference>
<dbReference type="OrthoDB" id="9783641at2"/>
<protein>
    <submittedName>
        <fullName evidence="3">SusD family protein</fullName>
    </submittedName>
</protein>
<dbReference type="STRING" id="659014.SAMN04487996_11218"/>
<evidence type="ECO:0000313" key="3">
    <source>
        <dbReference type="EMBL" id="SDF71951.1"/>
    </source>
</evidence>
<keyword evidence="4" id="KW-1185">Reference proteome</keyword>
<dbReference type="AlphaFoldDB" id="A0A1G7NDF8"/>
<feature type="domain" description="SusD-like N-terminal" evidence="2">
    <location>
        <begin position="75"/>
        <end position="222"/>
    </location>
</feature>
<keyword evidence="1" id="KW-0732">Signal</keyword>
<evidence type="ECO:0000259" key="2">
    <source>
        <dbReference type="Pfam" id="PF14322"/>
    </source>
</evidence>
<dbReference type="InterPro" id="IPR011990">
    <property type="entry name" value="TPR-like_helical_dom_sf"/>
</dbReference>
<proteinExistence type="predicted"/>
<name>A0A1G7NDF8_9BACT</name>
<feature type="chain" id="PRO_5011792667" evidence="1">
    <location>
        <begin position="24"/>
        <end position="500"/>
    </location>
</feature>
<reference evidence="4" key="1">
    <citation type="submission" date="2016-10" db="EMBL/GenBank/DDBJ databases">
        <authorList>
            <person name="Varghese N."/>
            <person name="Submissions S."/>
        </authorList>
    </citation>
    <scope>NUCLEOTIDE SEQUENCE [LARGE SCALE GENOMIC DNA]</scope>
    <source>
        <strain evidence="4">DSM 25329</strain>
    </source>
</reference>
<dbReference type="SUPFAM" id="SSF48452">
    <property type="entry name" value="TPR-like"/>
    <property type="match status" value="1"/>
</dbReference>
<dbReference type="EMBL" id="FNAN01000012">
    <property type="protein sequence ID" value="SDF71951.1"/>
    <property type="molecule type" value="Genomic_DNA"/>
</dbReference>
<organism evidence="3 4">
    <name type="scientific">Dyadobacter soli</name>
    <dbReference type="NCBI Taxonomy" id="659014"/>
    <lineage>
        <taxon>Bacteria</taxon>
        <taxon>Pseudomonadati</taxon>
        <taxon>Bacteroidota</taxon>
        <taxon>Cytophagia</taxon>
        <taxon>Cytophagales</taxon>
        <taxon>Spirosomataceae</taxon>
        <taxon>Dyadobacter</taxon>
    </lineage>
</organism>
<dbReference type="GO" id="GO:0009279">
    <property type="term" value="C:cell outer membrane"/>
    <property type="evidence" value="ECO:0007669"/>
    <property type="project" value="UniProtKB-SubCell"/>
</dbReference>
<dbReference type="Proteomes" id="UP000198748">
    <property type="component" value="Unassembled WGS sequence"/>
</dbReference>
<sequence>MKKTKTYHKHKLVAFALFMFAMAGCTDLVNDEQDSVVRPPVEGSSFAPGNPTEMLASAYKDLGAYNDQGNMWAMQENTTAECIPPTRSVDWGDNGVWRAYDTHNWTFTHPQLIATWNQLNRRAYKCNEIIASNPSARQAAQAKFLRAFNMYQVMDFFGKVPFREVTQGPKELPRVMTRSEAFDFIVKDLEEAIPDLVSLPPAPQNGEASKEAAYFLLARLYLNKAVYKSTAPEGPYNFEKADMDKVIGYVNSLKTSGYGLDPNYYNAFSANPGPEVIWASTEGVPSNLWNCTLHYNMNPSGWNGFATLSEFYDKFENSDIRKGIAPKKDGSTFSGVGYGFLIGQQYTEKGEPITDTRTQKLLAFTRDVPLTGAATDKGIRVIKYHPATAHKFVFMRYGQAAVMKAEALLRSGNAGEALKEVNALRAIRKASPLASLTNDIMFDETSRESYWEGIARTNEVRFSKFATGTGVVNKDPKRAVFPIPSAALVSNTNLTQNDGY</sequence>
<feature type="signal peptide" evidence="1">
    <location>
        <begin position="1"/>
        <end position="23"/>
    </location>
</feature>